<proteinExistence type="predicted"/>
<keyword evidence="3" id="KW-1185">Reference proteome</keyword>
<name>A0A1G7TLN6_9FLAO</name>
<dbReference type="RefSeq" id="WP_139166682.1">
    <property type="nucleotide sequence ID" value="NZ_FNBH01000004.1"/>
</dbReference>
<dbReference type="EMBL" id="FNBH01000004">
    <property type="protein sequence ID" value="SDG36185.1"/>
    <property type="molecule type" value="Genomic_DNA"/>
</dbReference>
<feature type="chain" id="PRO_5011534832" evidence="1">
    <location>
        <begin position="20"/>
        <end position="369"/>
    </location>
</feature>
<dbReference type="STRING" id="454006.SAMN05421825_3155"/>
<protein>
    <submittedName>
        <fullName evidence="2">Uncharacterized protein</fullName>
    </submittedName>
</protein>
<accession>A0A1G7TLN6</accession>
<sequence>MKKLYLIIIVLLSQQFTFAQKDTVTLKDMEIPTSPGFILLDESASNIERPNSSKAFSLSILNALTEGNGFPKNYAVEFTPFWFFKHKKMNALKYIGFDGEKERYFSSVKMASISAASINSKDTLTGKTLNNISVGARTTLFKIYPKSFKEKLLKANLAEFQNLKGLAETLKREGATDVLRIENPEKYKEIETRILTAVEESKNESSLENVLKTKPLLAVDGAVAYSNFFIDGDFSTRRFGRLGIWTTVNLAINLNKENTQYLNFYAVGRYLSDGLNRDDAGSYFKENSLDFGGKLELELKAFSIGYEFIQRNNDVKNTFRSVGNLRYKISENLYLVGAYGKNFGEGRNLISLLGINWGINSGNEKAKVE</sequence>
<evidence type="ECO:0000256" key="1">
    <source>
        <dbReference type="SAM" id="SignalP"/>
    </source>
</evidence>
<gene>
    <name evidence="2" type="ORF">SAMN05421825_3155</name>
</gene>
<dbReference type="OrthoDB" id="623250at2"/>
<dbReference type="AlphaFoldDB" id="A0A1G7TLN6"/>
<reference evidence="3" key="1">
    <citation type="submission" date="2016-10" db="EMBL/GenBank/DDBJ databases">
        <authorList>
            <person name="Varghese N."/>
            <person name="Submissions S."/>
        </authorList>
    </citation>
    <scope>NUCLEOTIDE SEQUENCE [LARGE SCALE GENOMIC DNA]</scope>
    <source>
        <strain evidence="3">DSM 19684</strain>
    </source>
</reference>
<feature type="signal peptide" evidence="1">
    <location>
        <begin position="1"/>
        <end position="19"/>
    </location>
</feature>
<keyword evidence="1" id="KW-0732">Signal</keyword>
<organism evidence="2 3">
    <name type="scientific">Epilithonimonas hungarica</name>
    <dbReference type="NCBI Taxonomy" id="454006"/>
    <lineage>
        <taxon>Bacteria</taxon>
        <taxon>Pseudomonadati</taxon>
        <taxon>Bacteroidota</taxon>
        <taxon>Flavobacteriia</taxon>
        <taxon>Flavobacteriales</taxon>
        <taxon>Weeksellaceae</taxon>
        <taxon>Chryseobacterium group</taxon>
        <taxon>Epilithonimonas</taxon>
    </lineage>
</organism>
<evidence type="ECO:0000313" key="2">
    <source>
        <dbReference type="EMBL" id="SDG36185.1"/>
    </source>
</evidence>
<dbReference type="Proteomes" id="UP000199203">
    <property type="component" value="Unassembled WGS sequence"/>
</dbReference>
<evidence type="ECO:0000313" key="3">
    <source>
        <dbReference type="Proteomes" id="UP000199203"/>
    </source>
</evidence>